<comment type="caution">
    <text evidence="1">The sequence shown here is derived from an EMBL/GenBank/DDBJ whole genome shotgun (WGS) entry which is preliminary data.</text>
</comment>
<evidence type="ECO:0000313" key="1">
    <source>
        <dbReference type="EMBL" id="MDT7015302.1"/>
    </source>
</evidence>
<dbReference type="RefSeq" id="WP_313845691.1">
    <property type="nucleotide sequence ID" value="NZ_JAVLAM010000005.1"/>
</dbReference>
<name>A0AAW8W6V7_9LACO</name>
<evidence type="ECO:0000313" key="2">
    <source>
        <dbReference type="Proteomes" id="UP001254075"/>
    </source>
</evidence>
<proteinExistence type="predicted"/>
<accession>A0AAW8W6V7</accession>
<protein>
    <submittedName>
        <fullName evidence="1">Uncharacterized protein</fullName>
    </submittedName>
</protein>
<sequence>MKHWPLLGKTWTSLTDTVTINKTTTRALDNTQTVGTPKTVNAYRTLSLEPDTVIYLKKYRQRMTVIPLANTRVPYNEKQKDR</sequence>
<organism evidence="1 2">
    <name type="scientific">Levilactobacillus namurensis</name>
    <dbReference type="NCBI Taxonomy" id="380393"/>
    <lineage>
        <taxon>Bacteria</taxon>
        <taxon>Bacillati</taxon>
        <taxon>Bacillota</taxon>
        <taxon>Bacilli</taxon>
        <taxon>Lactobacillales</taxon>
        <taxon>Lactobacillaceae</taxon>
        <taxon>Levilactobacillus</taxon>
    </lineage>
</organism>
<dbReference type="EMBL" id="JAVLAM010000005">
    <property type="protein sequence ID" value="MDT7015302.1"/>
    <property type="molecule type" value="Genomic_DNA"/>
</dbReference>
<dbReference type="AlphaFoldDB" id="A0AAW8W6V7"/>
<dbReference type="Proteomes" id="UP001254075">
    <property type="component" value="Unassembled WGS sequence"/>
</dbReference>
<gene>
    <name evidence="1" type="ORF">RI532_13050</name>
</gene>
<reference evidence="1" key="1">
    <citation type="submission" date="2023-08" db="EMBL/GenBank/DDBJ databases">
        <authorList>
            <person name="Page C.A."/>
            <person name="Perez-Diaz I.M."/>
        </authorList>
    </citation>
    <scope>NUCLEOTIDE SEQUENCE</scope>
    <source>
        <strain evidence="1">3.8.38</strain>
    </source>
</reference>